<gene>
    <name evidence="1" type="ORF">IAA61_03970</name>
</gene>
<protein>
    <recommendedName>
        <fullName evidence="3">Transposase (putative) YhgA-like domain-containing protein</fullName>
    </recommendedName>
</protein>
<name>A0A9D1MB00_9FIRM</name>
<proteinExistence type="predicted"/>
<reference evidence="1" key="1">
    <citation type="submission" date="2020-10" db="EMBL/GenBank/DDBJ databases">
        <authorList>
            <person name="Gilroy R."/>
        </authorList>
    </citation>
    <scope>NUCLEOTIDE SEQUENCE</scope>
    <source>
        <strain evidence="1">USAMLcec3-3695</strain>
    </source>
</reference>
<reference evidence="1" key="2">
    <citation type="journal article" date="2021" name="PeerJ">
        <title>Extensive microbial diversity within the chicken gut microbiome revealed by metagenomics and culture.</title>
        <authorList>
            <person name="Gilroy R."/>
            <person name="Ravi A."/>
            <person name="Getino M."/>
            <person name="Pursley I."/>
            <person name="Horton D.L."/>
            <person name="Alikhan N.F."/>
            <person name="Baker D."/>
            <person name="Gharbi K."/>
            <person name="Hall N."/>
            <person name="Watson M."/>
            <person name="Adriaenssens E.M."/>
            <person name="Foster-Nyarko E."/>
            <person name="Jarju S."/>
            <person name="Secka A."/>
            <person name="Antonio M."/>
            <person name="Oren A."/>
            <person name="Chaudhuri R.R."/>
            <person name="La Ragione R."/>
            <person name="Hildebrand F."/>
            <person name="Pallen M.J."/>
        </authorList>
    </citation>
    <scope>NUCLEOTIDE SEQUENCE</scope>
    <source>
        <strain evidence="1">USAMLcec3-3695</strain>
    </source>
</reference>
<evidence type="ECO:0000313" key="2">
    <source>
        <dbReference type="Proteomes" id="UP000824109"/>
    </source>
</evidence>
<sequence length="290" mass="33222">MNKETAIKREIKDSVFTALFSERKYLEELCRVLKPDVTDAELESLSIVTIQNILVDGLYNDLGFMIGNYILYIIEAQSTWSVNIVIRTAMYYFETLRKYIAENNINIYGKKIKIPKPVFYVIYTGKENHAEDHISLSEEFFDGDSSVMDVKVKVIHSVGGGNILDQYIEFTKISDEQVKLYGRTHKAIVETLRLCIENNVLKDFLRSKETEVIDMMTTLFDEETVLKAAFAEKDRETAEAKEAGRLEGEENSRLLILGHMVKNGGFTIEKALEVSGIPKDEWKKYISKLS</sequence>
<dbReference type="EMBL" id="DVNB01000043">
    <property type="protein sequence ID" value="HIU56956.1"/>
    <property type="molecule type" value="Genomic_DNA"/>
</dbReference>
<organism evidence="1 2">
    <name type="scientific">Candidatus Ornithomonoglobus merdipullorum</name>
    <dbReference type="NCBI Taxonomy" id="2840895"/>
    <lineage>
        <taxon>Bacteria</taxon>
        <taxon>Bacillati</taxon>
        <taxon>Bacillota</taxon>
        <taxon>Clostridia</taxon>
        <taxon>Candidatus Ornithomonoglobus</taxon>
    </lineage>
</organism>
<dbReference type="Proteomes" id="UP000824109">
    <property type="component" value="Unassembled WGS sequence"/>
</dbReference>
<evidence type="ECO:0008006" key="3">
    <source>
        <dbReference type="Google" id="ProtNLM"/>
    </source>
</evidence>
<evidence type="ECO:0000313" key="1">
    <source>
        <dbReference type="EMBL" id="HIU56956.1"/>
    </source>
</evidence>
<dbReference type="AlphaFoldDB" id="A0A9D1MB00"/>
<comment type="caution">
    <text evidence="1">The sequence shown here is derived from an EMBL/GenBank/DDBJ whole genome shotgun (WGS) entry which is preliminary data.</text>
</comment>
<accession>A0A9D1MB00</accession>